<dbReference type="SUPFAM" id="SSF53098">
    <property type="entry name" value="Ribonuclease H-like"/>
    <property type="match status" value="1"/>
</dbReference>
<dbReference type="Pfam" id="PF09039">
    <property type="entry name" value="HTH_Tnp_Mu_2"/>
    <property type="match status" value="1"/>
</dbReference>
<protein>
    <submittedName>
        <fullName evidence="2">Transposase</fullName>
    </submittedName>
</protein>
<dbReference type="GO" id="GO:0003676">
    <property type="term" value="F:nucleic acid binding"/>
    <property type="evidence" value="ECO:0007669"/>
    <property type="project" value="InterPro"/>
</dbReference>
<sequence length="546" mass="62211">MKQGPDKLTVDDVAWQKAVSRERVIRPLASLPRLSPFHIGTACRELKLGRARLYELLNRYRASPVMSSLLDHAPGPQKGRRRLSPELEEIIQLAMRDTYRKRERPTITALHDRIRQVCHERGVRSPSWTAVRARVDCIDPKILMQWREGAKAASDKFSVVVQEYNADYALQIIQIDHTLVDLFIVDAVSRKPLQRPWLTLAIDVASRMVAGFYLSLERPSATSVALAIQHLVMPKEPWLQAKGIDAEWPVFGLPDVIHLDNGAEFHGKALVRGAPEHGIELMYRPVARPHYGGHIERLIGTMMGAVHLLPGSTSSSIAKRGSYDPQKHAAMTLDELERWLTLQIVGRYHAEVHSALLLPPRTAWEDAVAVRSRPLRLPHDPERFLLDFLPYEERCIRRDGLHLFGIRYWDDVLSPLAGRSSRQVRVKYDPRDLSCVYVEQADGSIWPVRFAALDRPPITLGEHRLARAGLRARGVRAVDEHLIFETIAEQRRLMESAVQQTRAMRRHAERKERALAARDRTTDLPEIDDEDDVCIDLSPLAVEEWS</sequence>
<dbReference type="EMBL" id="KY000060">
    <property type="protein sequence ID" value="ASK46961.1"/>
    <property type="molecule type" value="Genomic_DNA"/>
</dbReference>
<feature type="domain" description="Integrase catalytic" evidence="1">
    <location>
        <begin position="162"/>
        <end position="368"/>
    </location>
</feature>
<dbReference type="GO" id="GO:0015074">
    <property type="term" value="P:DNA integration"/>
    <property type="evidence" value="ECO:0007669"/>
    <property type="project" value="InterPro"/>
</dbReference>
<dbReference type="SUPFAM" id="SSF50610">
    <property type="entry name" value="mu transposase, C-terminal domain"/>
    <property type="match status" value="1"/>
</dbReference>
<evidence type="ECO:0000313" key="2">
    <source>
        <dbReference type="EMBL" id="ASK46961.1"/>
    </source>
</evidence>
<evidence type="ECO:0000259" key="1">
    <source>
        <dbReference type="PROSITE" id="PS50994"/>
    </source>
</evidence>
<dbReference type="InterPro" id="IPR015126">
    <property type="entry name" value="Mu_I-gamma"/>
</dbReference>
<reference evidence="2" key="1">
    <citation type="submission" date="2016-10" db="EMBL/GenBank/DDBJ databases">
        <title>Agrobacterium Ti plasmids: Classification based on T-DNA and Vir regions organization.</title>
        <authorList>
            <person name="Nabi N."/>
            <person name="Vial L."/>
            <person name="Ben Hafsa A."/>
            <person name="Chapulliot D."/>
            <person name="Berard A."/>
            <person name="Chauveau A."/>
            <person name="Le Paslier M.-C."/>
            <person name="Harzallah Skhiri F."/>
            <person name="Brunel D."/>
            <person name="Nesme X."/>
            <person name="Chaouachi M."/>
        </authorList>
    </citation>
    <scope>NUCLEOTIDE SEQUENCE</scope>
    <source>
        <strain evidence="2">CFBP2407</strain>
        <plasmid evidence="2">pTi_CFBP2407</plasmid>
    </source>
</reference>
<dbReference type="Gene3D" id="3.30.420.10">
    <property type="entry name" value="Ribonuclease H-like superfamily/Ribonuclease H"/>
    <property type="match status" value="1"/>
</dbReference>
<proteinExistence type="predicted"/>
<dbReference type="Gene3D" id="2.30.30.130">
    <property type="entry name" value="Transposase, Mu, C-terminal"/>
    <property type="match status" value="1"/>
</dbReference>
<dbReference type="PROSITE" id="PS50994">
    <property type="entry name" value="INTEGRASE"/>
    <property type="match status" value="1"/>
</dbReference>
<name>A0A2Z2PXP7_AGRTU</name>
<organism evidence="2">
    <name type="scientific">Agrobacterium tumefaciens</name>
    <dbReference type="NCBI Taxonomy" id="358"/>
    <lineage>
        <taxon>Bacteria</taxon>
        <taxon>Pseudomonadati</taxon>
        <taxon>Pseudomonadota</taxon>
        <taxon>Alphaproteobacteria</taxon>
        <taxon>Hyphomicrobiales</taxon>
        <taxon>Rhizobiaceae</taxon>
        <taxon>Rhizobium/Agrobacterium group</taxon>
        <taxon>Agrobacterium</taxon>
        <taxon>Agrobacterium tumefaciens complex</taxon>
    </lineage>
</organism>
<dbReference type="InterPro" id="IPR015378">
    <property type="entry name" value="Transposase-like_Mu_C"/>
</dbReference>
<dbReference type="Pfam" id="PF09299">
    <property type="entry name" value="Mu-transpos_C"/>
    <property type="match status" value="1"/>
</dbReference>
<accession>A0A2Z2PXP7</accession>
<geneLocation type="plasmid" evidence="2">
    <name>pTi_CFBP2407</name>
</geneLocation>
<dbReference type="InterPro" id="IPR012337">
    <property type="entry name" value="RNaseH-like_sf"/>
</dbReference>
<dbReference type="InterPro" id="IPR036397">
    <property type="entry name" value="RNaseH_sf"/>
</dbReference>
<keyword evidence="2" id="KW-0614">Plasmid</keyword>
<dbReference type="InterPro" id="IPR009004">
    <property type="entry name" value="Transposase_Mu_C"/>
</dbReference>
<dbReference type="AlphaFoldDB" id="A0A2Z2PXP7"/>
<dbReference type="InterPro" id="IPR001584">
    <property type="entry name" value="Integrase_cat-core"/>
</dbReference>